<feature type="compositionally biased region" description="Acidic residues" evidence="1">
    <location>
        <begin position="548"/>
        <end position="566"/>
    </location>
</feature>
<feature type="compositionally biased region" description="Gly residues" evidence="1">
    <location>
        <begin position="462"/>
        <end position="472"/>
    </location>
</feature>
<feature type="compositionally biased region" description="Acidic residues" evidence="1">
    <location>
        <begin position="590"/>
        <end position="632"/>
    </location>
</feature>
<sequence>MPPKRPFPLDPYVYTHSSPPSSSPLPIPPAKRRAIPFPLASASTPSATTSTPYTPRYAYQTPSDSPSNPFGFSRRSRVQVELPKAMPFSKHLVLRVQVAHAPSLGDVGKLSKRSKRSLKPGEVADEDEWRDGKDGSAKDRDGPYRIVQVPTNYTFKHLHKLLLFLFDLPARSAVSSPSKSKLSDDDDLGHLFEVQKSIVTHSAKPFSQPGHIKSGKTWAKLSSVRDPYARNISLQDAYDAPEDEDADGIFDDEEEESGEWSWENEDDFTLGNVWPKGADQRRGIIYHHNLYTTLHLTLNTTTLPSLSSTSPAIPSRKGIGNKPHVFRARGTIDLGQTPPSEFGDGSPLVRKVSKNSFELTGKGSNPFAGTSKSAKNPFATTSATDKLALLQRRFAPTSTSTKPSRPPFPLRFPTSTSPAFTLTRSPAGALLLDLPTIKYNSPDAFERFLRKCAEYEKVLSGKGRGSGGGIGGEEFRDARFSSPMVGNGPSSDPFDEGTSSSFNPFSPDSLTSLPTTTPAPTHPQHRLLVDRAQRRLTRLTNKSLGALDDSDEEEGKGEVDEVDQLVDELVRGGGEEGEEELRGGGAESGWSDDDEERAEDEDECGEDSDERADEEEAEEEGTDNEFDGEEEVVQVVKVKAGMEGKGKGKEMKVKPRKLTKKEEEERERRKLWMDFDPRFDEVEL</sequence>
<proteinExistence type="predicted"/>
<organism evidence="2 3">
    <name type="scientific">Jaapia argillacea MUCL 33604</name>
    <dbReference type="NCBI Taxonomy" id="933084"/>
    <lineage>
        <taxon>Eukaryota</taxon>
        <taxon>Fungi</taxon>
        <taxon>Dikarya</taxon>
        <taxon>Basidiomycota</taxon>
        <taxon>Agaricomycotina</taxon>
        <taxon>Agaricomycetes</taxon>
        <taxon>Agaricomycetidae</taxon>
        <taxon>Jaapiales</taxon>
        <taxon>Jaapiaceae</taxon>
        <taxon>Jaapia</taxon>
    </lineage>
</organism>
<feature type="region of interest" description="Disordered" evidence="1">
    <location>
        <begin position="1"/>
        <end position="73"/>
    </location>
</feature>
<dbReference type="InParanoid" id="A0A067PZA0"/>
<evidence type="ECO:0000313" key="2">
    <source>
        <dbReference type="EMBL" id="KDQ60019.1"/>
    </source>
</evidence>
<evidence type="ECO:0000256" key="1">
    <source>
        <dbReference type="SAM" id="MobiDB-lite"/>
    </source>
</evidence>
<feature type="compositionally biased region" description="Low complexity" evidence="1">
    <location>
        <begin position="504"/>
        <end position="519"/>
    </location>
</feature>
<feature type="compositionally biased region" description="Polar residues" evidence="1">
    <location>
        <begin position="60"/>
        <end position="70"/>
    </location>
</feature>
<gene>
    <name evidence="2" type="ORF">JAAARDRAFT_191453</name>
</gene>
<feature type="compositionally biased region" description="Basic and acidic residues" evidence="1">
    <location>
        <begin position="130"/>
        <end position="143"/>
    </location>
</feature>
<feature type="region of interest" description="Disordered" evidence="1">
    <location>
        <begin position="461"/>
        <end position="528"/>
    </location>
</feature>
<name>A0A067PZA0_9AGAM</name>
<feature type="compositionally biased region" description="Low complexity" evidence="1">
    <location>
        <begin position="40"/>
        <end position="59"/>
    </location>
</feature>
<dbReference type="EMBL" id="KL197714">
    <property type="protein sequence ID" value="KDQ60019.1"/>
    <property type="molecule type" value="Genomic_DNA"/>
</dbReference>
<reference evidence="3" key="1">
    <citation type="journal article" date="2014" name="Proc. Natl. Acad. Sci. U.S.A.">
        <title>Extensive sampling of basidiomycete genomes demonstrates inadequacy of the white-rot/brown-rot paradigm for wood decay fungi.</title>
        <authorList>
            <person name="Riley R."/>
            <person name="Salamov A.A."/>
            <person name="Brown D.W."/>
            <person name="Nagy L.G."/>
            <person name="Floudas D."/>
            <person name="Held B.W."/>
            <person name="Levasseur A."/>
            <person name="Lombard V."/>
            <person name="Morin E."/>
            <person name="Otillar R."/>
            <person name="Lindquist E.A."/>
            <person name="Sun H."/>
            <person name="LaButti K.M."/>
            <person name="Schmutz J."/>
            <person name="Jabbour D."/>
            <person name="Luo H."/>
            <person name="Baker S.E."/>
            <person name="Pisabarro A.G."/>
            <person name="Walton J.D."/>
            <person name="Blanchette R.A."/>
            <person name="Henrissat B."/>
            <person name="Martin F."/>
            <person name="Cullen D."/>
            <person name="Hibbett D.S."/>
            <person name="Grigoriev I.V."/>
        </authorList>
    </citation>
    <scope>NUCLEOTIDE SEQUENCE [LARGE SCALE GENOMIC DNA]</scope>
    <source>
        <strain evidence="3">MUCL 33604</strain>
    </source>
</reference>
<keyword evidence="3" id="KW-1185">Reference proteome</keyword>
<protein>
    <submittedName>
        <fullName evidence="2">Uncharacterized protein</fullName>
    </submittedName>
</protein>
<dbReference type="STRING" id="933084.A0A067PZA0"/>
<dbReference type="AlphaFoldDB" id="A0A067PZA0"/>
<feature type="region of interest" description="Disordered" evidence="1">
    <location>
        <begin position="540"/>
        <end position="668"/>
    </location>
</feature>
<evidence type="ECO:0000313" key="3">
    <source>
        <dbReference type="Proteomes" id="UP000027265"/>
    </source>
</evidence>
<dbReference type="OrthoDB" id="2940229at2759"/>
<dbReference type="HOGENOM" id="CLU_402275_0_0_1"/>
<dbReference type="Proteomes" id="UP000027265">
    <property type="component" value="Unassembled WGS sequence"/>
</dbReference>
<feature type="region of interest" description="Disordered" evidence="1">
    <location>
        <begin position="106"/>
        <end position="143"/>
    </location>
</feature>
<accession>A0A067PZA0</accession>
<feature type="compositionally biased region" description="Basic and acidic residues" evidence="1">
    <location>
        <begin position="640"/>
        <end position="653"/>
    </location>
</feature>